<feature type="region of interest" description="Disordered" evidence="1">
    <location>
        <begin position="1"/>
        <end position="45"/>
    </location>
</feature>
<gene>
    <name evidence="3" type="ORF">COHA_000684</name>
</gene>
<feature type="transmembrane region" description="Helical" evidence="2">
    <location>
        <begin position="229"/>
        <end position="250"/>
    </location>
</feature>
<dbReference type="AlphaFoldDB" id="A0AAD5DXD7"/>
<evidence type="ECO:0000256" key="2">
    <source>
        <dbReference type="SAM" id="Phobius"/>
    </source>
</evidence>
<evidence type="ECO:0000313" key="3">
    <source>
        <dbReference type="EMBL" id="KAI7845770.1"/>
    </source>
</evidence>
<feature type="transmembrane region" description="Helical" evidence="2">
    <location>
        <begin position="270"/>
        <end position="291"/>
    </location>
</feature>
<feature type="transmembrane region" description="Helical" evidence="2">
    <location>
        <begin position="156"/>
        <end position="185"/>
    </location>
</feature>
<feature type="compositionally biased region" description="Basic and acidic residues" evidence="1">
    <location>
        <begin position="11"/>
        <end position="25"/>
    </location>
</feature>
<feature type="transmembrane region" description="Helical" evidence="2">
    <location>
        <begin position="89"/>
        <end position="115"/>
    </location>
</feature>
<comment type="caution">
    <text evidence="3">The sequence shown here is derived from an EMBL/GenBank/DDBJ whole genome shotgun (WGS) entry which is preliminary data.</text>
</comment>
<keyword evidence="2" id="KW-0812">Transmembrane</keyword>
<accession>A0AAD5DXD7</accession>
<feature type="transmembrane region" description="Helical" evidence="2">
    <location>
        <begin position="405"/>
        <end position="426"/>
    </location>
</feature>
<dbReference type="EMBL" id="JADXDR010000013">
    <property type="protein sequence ID" value="KAI7845770.1"/>
    <property type="molecule type" value="Genomic_DNA"/>
</dbReference>
<sequence>MSSFKRLGSRIHPDGEVPDGAERQLSRPASLRSQRSLRRGMSGRGRLSAAAAEQERAKGLLLPEDEHTAWLANKVQREGRQSAATLLRFYLRMLVPVAFLSVLYFGIAAGFSYAIPNLLCNRVAKENSRAAFGVVECINLVQGVEGDLTKRWGSKLFWVLYWMALEAWVVVYPGIVAICMFGPAMPKRERVAVGVLGMLGAIIVPICCKGFGLSVNNMIITGSIREWQWIYYTMVVLELSSIAATLYFFLMPMIITARSSEAMGGLALTFFRVIVHPAIWSIIVASFRFLLRHCGYVPDMMACIFLGYPILYASMYGRFLLLQASCMLDSVGSVIVMNLIFACFDLAVRLEDRASDGLALKLLYGERGRDALTATGVSSIFAASAILSLGGVATSPGVPPDHKAIWFNALAQLATSLVFNFIGLAIEGKYHFFEWDKSYAASIRKLVYYFIPFFVLGGSRLVVELNALFCPVYYPEEDKILLEQCDKPSLFQAITFSSASRFKLVGSYLNVTQSSVNS</sequence>
<reference evidence="3" key="1">
    <citation type="submission" date="2020-11" db="EMBL/GenBank/DDBJ databases">
        <title>Chlorella ohadii genome sequencing and assembly.</title>
        <authorList>
            <person name="Murik O."/>
            <person name="Treves H."/>
            <person name="Kedem I."/>
            <person name="Shotland Y."/>
            <person name="Kaplan A."/>
        </authorList>
    </citation>
    <scope>NUCLEOTIDE SEQUENCE</scope>
    <source>
        <strain evidence="3">1</strain>
    </source>
</reference>
<protein>
    <submittedName>
        <fullName evidence="3">Uncharacterized protein</fullName>
    </submittedName>
</protein>
<organism evidence="3 4">
    <name type="scientific">Chlorella ohadii</name>
    <dbReference type="NCBI Taxonomy" id="2649997"/>
    <lineage>
        <taxon>Eukaryota</taxon>
        <taxon>Viridiplantae</taxon>
        <taxon>Chlorophyta</taxon>
        <taxon>core chlorophytes</taxon>
        <taxon>Trebouxiophyceae</taxon>
        <taxon>Chlorellales</taxon>
        <taxon>Chlorellaceae</taxon>
        <taxon>Chlorella clade</taxon>
        <taxon>Chlorella</taxon>
    </lineage>
</organism>
<dbReference type="Proteomes" id="UP001205105">
    <property type="component" value="Unassembled WGS sequence"/>
</dbReference>
<feature type="transmembrane region" description="Helical" evidence="2">
    <location>
        <begin position="191"/>
        <end position="208"/>
    </location>
</feature>
<keyword evidence="2" id="KW-0472">Membrane</keyword>
<feature type="transmembrane region" description="Helical" evidence="2">
    <location>
        <begin position="446"/>
        <end position="463"/>
    </location>
</feature>
<keyword evidence="4" id="KW-1185">Reference proteome</keyword>
<feature type="transmembrane region" description="Helical" evidence="2">
    <location>
        <begin position="371"/>
        <end position="393"/>
    </location>
</feature>
<proteinExistence type="predicted"/>
<evidence type="ECO:0000256" key="1">
    <source>
        <dbReference type="SAM" id="MobiDB-lite"/>
    </source>
</evidence>
<keyword evidence="2" id="KW-1133">Transmembrane helix</keyword>
<name>A0AAD5DXD7_9CHLO</name>
<evidence type="ECO:0000313" key="4">
    <source>
        <dbReference type="Proteomes" id="UP001205105"/>
    </source>
</evidence>
<feature type="transmembrane region" description="Helical" evidence="2">
    <location>
        <begin position="303"/>
        <end position="324"/>
    </location>
</feature>